<accession>A0ABY2NS88</accession>
<feature type="region of interest" description="Disordered" evidence="1">
    <location>
        <begin position="57"/>
        <end position="169"/>
    </location>
</feature>
<proteinExistence type="predicted"/>
<keyword evidence="4" id="KW-1185">Reference proteome</keyword>
<feature type="transmembrane region" description="Helical" evidence="2">
    <location>
        <begin position="21"/>
        <end position="40"/>
    </location>
</feature>
<evidence type="ECO:0000256" key="2">
    <source>
        <dbReference type="SAM" id="Phobius"/>
    </source>
</evidence>
<dbReference type="Gene3D" id="1.25.40.10">
    <property type="entry name" value="Tetratricopeptide repeat domain"/>
    <property type="match status" value="1"/>
</dbReference>
<evidence type="ECO:0000313" key="4">
    <source>
        <dbReference type="Proteomes" id="UP000298112"/>
    </source>
</evidence>
<feature type="compositionally biased region" description="Low complexity" evidence="1">
    <location>
        <begin position="80"/>
        <end position="102"/>
    </location>
</feature>
<comment type="caution">
    <text evidence="3">The sequence shown here is derived from an EMBL/GenBank/DDBJ whole genome shotgun (WGS) entry which is preliminary data.</text>
</comment>
<gene>
    <name evidence="3" type="ORF">EHQ95_03550</name>
</gene>
<keyword evidence="2" id="KW-0472">Membrane</keyword>
<feature type="compositionally biased region" description="Polar residues" evidence="1">
    <location>
        <begin position="57"/>
        <end position="79"/>
    </location>
</feature>
<reference evidence="4" key="1">
    <citation type="journal article" date="2019" name="PLoS Negl. Trop. Dis.">
        <title>Revisiting the worldwide diversity of Leptospira species in the environment.</title>
        <authorList>
            <person name="Vincent A.T."/>
            <person name="Schiettekatte O."/>
            <person name="Bourhy P."/>
            <person name="Veyrier F.J."/>
            <person name="Picardeau M."/>
        </authorList>
    </citation>
    <scope>NUCLEOTIDE SEQUENCE [LARGE SCALE GENOMIC DNA]</scope>
    <source>
        <strain evidence="4">201601955</strain>
    </source>
</reference>
<sequence length="343" mass="38462">MNGNPLFFTSRFRVLISKSGFLVIVLFPLLSIGLFFPLHAQTNELFLPFPETWNKDTANSGMEPTASSSPTNSNVSAKPNTNSNSSVSSNSQSLSSTSTETNGETPGSSLASNNQTSVTTKPKPVEKKKKKKEVVDPSQASFQKGKAYLTRDQKKSAESEFADSYGKEGEAAKFSRVENSNLFGLDGKDKESSGLVEKQEDPDLKIKTQFELARSLDRIGNPDSEEKAYKEYLKLVTEFPKHPELTPRSHYAVAILLIRKKEFRSAAHQLVSILKNFKESAEFLPAHYYLGKIYESSWDERDLERSLKYYQLYMNGMEGKTSVPGYDFKKETRERLRVLGSSI</sequence>
<feature type="compositionally biased region" description="Basic and acidic residues" evidence="1">
    <location>
        <begin position="149"/>
        <end position="158"/>
    </location>
</feature>
<dbReference type="RefSeq" id="WP_135657150.1">
    <property type="nucleotide sequence ID" value="NZ_RQHF01000009.1"/>
</dbReference>
<protein>
    <submittedName>
        <fullName evidence="3">Tetratricopeptide repeat protein</fullName>
    </submittedName>
</protein>
<evidence type="ECO:0000313" key="3">
    <source>
        <dbReference type="EMBL" id="TGM60441.1"/>
    </source>
</evidence>
<keyword evidence="2" id="KW-1133">Transmembrane helix</keyword>
<feature type="compositionally biased region" description="Polar residues" evidence="1">
    <location>
        <begin position="103"/>
        <end position="117"/>
    </location>
</feature>
<name>A0ABY2NS88_9LEPT</name>
<dbReference type="SUPFAM" id="SSF48452">
    <property type="entry name" value="TPR-like"/>
    <property type="match status" value="1"/>
</dbReference>
<dbReference type="InterPro" id="IPR011990">
    <property type="entry name" value="TPR-like_helical_dom_sf"/>
</dbReference>
<dbReference type="Proteomes" id="UP000298112">
    <property type="component" value="Unassembled WGS sequence"/>
</dbReference>
<evidence type="ECO:0000256" key="1">
    <source>
        <dbReference type="SAM" id="MobiDB-lite"/>
    </source>
</evidence>
<keyword evidence="2" id="KW-0812">Transmembrane</keyword>
<dbReference type="EMBL" id="RQHF01000009">
    <property type="protein sequence ID" value="TGM60441.1"/>
    <property type="molecule type" value="Genomic_DNA"/>
</dbReference>
<organism evidence="3 4">
    <name type="scientific">Leptospira vanthielii</name>
    <dbReference type="NCBI Taxonomy" id="293085"/>
    <lineage>
        <taxon>Bacteria</taxon>
        <taxon>Pseudomonadati</taxon>
        <taxon>Spirochaetota</taxon>
        <taxon>Spirochaetia</taxon>
        <taxon>Leptospirales</taxon>
        <taxon>Leptospiraceae</taxon>
        <taxon>Leptospira</taxon>
    </lineage>
</organism>